<feature type="transmembrane region" description="Helical" evidence="11">
    <location>
        <begin position="336"/>
        <end position="354"/>
    </location>
</feature>
<dbReference type="EMBL" id="LAZR01022491">
    <property type="protein sequence ID" value="KKL81685.1"/>
    <property type="molecule type" value="Genomic_DNA"/>
</dbReference>
<evidence type="ECO:0000313" key="12">
    <source>
        <dbReference type="EMBL" id="KKL81685.1"/>
    </source>
</evidence>
<feature type="transmembrane region" description="Helical" evidence="11">
    <location>
        <begin position="163"/>
        <end position="183"/>
    </location>
</feature>
<gene>
    <name evidence="12" type="ORF">LCGC14_1992270</name>
</gene>
<evidence type="ECO:0000256" key="7">
    <source>
        <dbReference type="ARBA" id="ARBA00022982"/>
    </source>
</evidence>
<comment type="caution">
    <text evidence="12">The sequence shown here is derived from an EMBL/GenBank/DDBJ whole genome shotgun (WGS) entry which is preliminary data.</text>
</comment>
<dbReference type="PANTHER" id="PTHR30365:SF14">
    <property type="entry name" value="CYTOCHROME BD MENAQUINOL OXIDASE SUBUNIT I-RELATED"/>
    <property type="match status" value="1"/>
</dbReference>
<dbReference type="AlphaFoldDB" id="A0A0F9HJ34"/>
<feature type="transmembrane region" description="Helical" evidence="11">
    <location>
        <begin position="98"/>
        <end position="119"/>
    </location>
</feature>
<evidence type="ECO:0000256" key="9">
    <source>
        <dbReference type="ARBA" id="ARBA00023004"/>
    </source>
</evidence>
<reference evidence="12" key="1">
    <citation type="journal article" date="2015" name="Nature">
        <title>Complex archaea that bridge the gap between prokaryotes and eukaryotes.</title>
        <authorList>
            <person name="Spang A."/>
            <person name="Saw J.H."/>
            <person name="Jorgensen S.L."/>
            <person name="Zaremba-Niedzwiedzka K."/>
            <person name="Martijn J."/>
            <person name="Lind A.E."/>
            <person name="van Eijk R."/>
            <person name="Schleper C."/>
            <person name="Guy L."/>
            <person name="Ettema T.J."/>
        </authorList>
    </citation>
    <scope>NUCLEOTIDE SEQUENCE</scope>
</reference>
<keyword evidence="6" id="KW-0479">Metal-binding</keyword>
<keyword evidence="9" id="KW-0408">Iron</keyword>
<evidence type="ECO:0000256" key="5">
    <source>
        <dbReference type="ARBA" id="ARBA00022692"/>
    </source>
</evidence>
<dbReference type="GO" id="GO:0070069">
    <property type="term" value="C:cytochrome complex"/>
    <property type="evidence" value="ECO:0007669"/>
    <property type="project" value="InterPro"/>
</dbReference>
<comment type="subcellular location">
    <subcellularLocation>
        <location evidence="1">Cell membrane</location>
        <topology evidence="1">Multi-pass membrane protein</topology>
    </subcellularLocation>
</comment>
<dbReference type="GO" id="GO:0009055">
    <property type="term" value="F:electron transfer activity"/>
    <property type="evidence" value="ECO:0007669"/>
    <property type="project" value="InterPro"/>
</dbReference>
<feature type="transmembrane region" description="Helical" evidence="11">
    <location>
        <begin position="125"/>
        <end position="151"/>
    </location>
</feature>
<sequence>MKNRFHFYIFFIFSLFIILFYSPSLSLAQPSTDITSTYREFPLFGSRIAIWIVAQLHLNFAAFILGVPIFSVILELIGICTKNPRYDRTAKEFIKLTFLALTVTAIFGALLVFLLIGLYPELLNYLAGIFVTTLWIYPLLFFGETVTLYLYYYTWDEFSRRKLLHLLLGIVLNIFGVAIMFTANSWVSFMISPAGIDEHGNLLKIWDAITNFTWMPLNIHRFVGNISFGGAIVAAYAGFKFMVSRTDAERAHYDWMGYTGNIIAISAFMILPFAGYWLTKEIYAFSEQLGVILMGGFLSWLWIIQAVIIGILFLGTNCYFWIGMERIPGAERYKKYIKYLVLIVALCFLVWATPHTLVATQEETHRMGGSHHPVVGVLGLMSAKNTAVNIMIMATFISFLIYRRGNKIPTV</sequence>
<dbReference type="GO" id="GO:0020037">
    <property type="term" value="F:heme binding"/>
    <property type="evidence" value="ECO:0007669"/>
    <property type="project" value="TreeGrafter"/>
</dbReference>
<proteinExistence type="predicted"/>
<keyword evidence="3" id="KW-1003">Cell membrane</keyword>
<keyword evidence="7" id="KW-0249">Electron transport</keyword>
<keyword evidence="2" id="KW-0813">Transport</keyword>
<organism evidence="12">
    <name type="scientific">marine sediment metagenome</name>
    <dbReference type="NCBI Taxonomy" id="412755"/>
    <lineage>
        <taxon>unclassified sequences</taxon>
        <taxon>metagenomes</taxon>
        <taxon>ecological metagenomes</taxon>
    </lineage>
</organism>
<dbReference type="GO" id="GO:0046872">
    <property type="term" value="F:metal ion binding"/>
    <property type="evidence" value="ECO:0007669"/>
    <property type="project" value="UniProtKB-KW"/>
</dbReference>
<dbReference type="GO" id="GO:0016682">
    <property type="term" value="F:oxidoreductase activity, acting on diphenols and related substances as donors, oxygen as acceptor"/>
    <property type="evidence" value="ECO:0007669"/>
    <property type="project" value="TreeGrafter"/>
</dbReference>
<evidence type="ECO:0000256" key="3">
    <source>
        <dbReference type="ARBA" id="ARBA00022475"/>
    </source>
</evidence>
<dbReference type="InterPro" id="IPR002585">
    <property type="entry name" value="Cyt-d_ubiquinol_oxidase_su_1"/>
</dbReference>
<evidence type="ECO:0000256" key="11">
    <source>
        <dbReference type="SAM" id="Phobius"/>
    </source>
</evidence>
<protein>
    <submittedName>
        <fullName evidence="12">Uncharacterized protein</fullName>
    </submittedName>
</protein>
<evidence type="ECO:0000256" key="8">
    <source>
        <dbReference type="ARBA" id="ARBA00022989"/>
    </source>
</evidence>
<feature type="transmembrane region" description="Helical" evidence="11">
    <location>
        <begin position="222"/>
        <end position="243"/>
    </location>
</feature>
<keyword evidence="8 11" id="KW-1133">Transmembrane helix</keyword>
<evidence type="ECO:0000256" key="6">
    <source>
        <dbReference type="ARBA" id="ARBA00022723"/>
    </source>
</evidence>
<dbReference type="GO" id="GO:0005886">
    <property type="term" value="C:plasma membrane"/>
    <property type="evidence" value="ECO:0007669"/>
    <property type="project" value="UniProtKB-SubCell"/>
</dbReference>
<keyword evidence="5 11" id="KW-0812">Transmembrane</keyword>
<evidence type="ECO:0000256" key="1">
    <source>
        <dbReference type="ARBA" id="ARBA00004651"/>
    </source>
</evidence>
<accession>A0A0F9HJ34</accession>
<dbReference type="Pfam" id="PF01654">
    <property type="entry name" value="Cyt_bd_oxida_I"/>
    <property type="match status" value="1"/>
</dbReference>
<evidence type="ECO:0000256" key="2">
    <source>
        <dbReference type="ARBA" id="ARBA00022448"/>
    </source>
</evidence>
<feature type="transmembrane region" description="Helical" evidence="11">
    <location>
        <begin position="255"/>
        <end position="279"/>
    </location>
</feature>
<feature type="non-terminal residue" evidence="12">
    <location>
        <position position="411"/>
    </location>
</feature>
<feature type="transmembrane region" description="Helical" evidence="11">
    <location>
        <begin position="374"/>
        <end position="402"/>
    </location>
</feature>
<evidence type="ECO:0000256" key="10">
    <source>
        <dbReference type="ARBA" id="ARBA00023136"/>
    </source>
</evidence>
<evidence type="ECO:0000256" key="4">
    <source>
        <dbReference type="ARBA" id="ARBA00022617"/>
    </source>
</evidence>
<feature type="transmembrane region" description="Helical" evidence="11">
    <location>
        <begin position="52"/>
        <end position="77"/>
    </location>
</feature>
<feature type="transmembrane region" description="Helical" evidence="11">
    <location>
        <begin position="299"/>
        <end position="324"/>
    </location>
</feature>
<dbReference type="GO" id="GO:0019646">
    <property type="term" value="P:aerobic electron transport chain"/>
    <property type="evidence" value="ECO:0007669"/>
    <property type="project" value="InterPro"/>
</dbReference>
<name>A0A0F9HJ34_9ZZZZ</name>
<keyword evidence="4" id="KW-0349">Heme</keyword>
<dbReference type="PANTHER" id="PTHR30365">
    <property type="entry name" value="CYTOCHROME D UBIQUINOL OXIDASE"/>
    <property type="match status" value="1"/>
</dbReference>
<keyword evidence="10 11" id="KW-0472">Membrane</keyword>